<comment type="caution">
    <text evidence="2">The sequence shown here is derived from an EMBL/GenBank/DDBJ whole genome shotgun (WGS) entry which is preliminary data.</text>
</comment>
<protein>
    <submittedName>
        <fullName evidence="2">DUF2905 domain-containing protein</fullName>
    </submittedName>
</protein>
<dbReference type="EMBL" id="DRNB01000264">
    <property type="protein sequence ID" value="HHJ64685.1"/>
    <property type="molecule type" value="Genomic_DNA"/>
</dbReference>
<accession>A0A7C5L5P1</accession>
<organism evidence="2">
    <name type="scientific">Aquifex aeolicus</name>
    <dbReference type="NCBI Taxonomy" id="63363"/>
    <lineage>
        <taxon>Bacteria</taxon>
        <taxon>Pseudomonadati</taxon>
        <taxon>Aquificota</taxon>
        <taxon>Aquificia</taxon>
        <taxon>Aquificales</taxon>
        <taxon>Aquificaceae</taxon>
        <taxon>Aquifex</taxon>
    </lineage>
</organism>
<evidence type="ECO:0000313" key="2">
    <source>
        <dbReference type="EMBL" id="HHJ64685.1"/>
    </source>
</evidence>
<gene>
    <name evidence="2" type="ORF">ENJ61_07240</name>
</gene>
<keyword evidence="1" id="KW-0812">Transmembrane</keyword>
<keyword evidence="1" id="KW-0472">Membrane</keyword>
<dbReference type="Pfam" id="PF11146">
    <property type="entry name" value="DUF2905"/>
    <property type="match status" value="1"/>
</dbReference>
<feature type="non-terminal residue" evidence="2">
    <location>
        <position position="66"/>
    </location>
</feature>
<dbReference type="PANTHER" id="PTHR36443">
    <property type="entry name" value="BSR5223 PROTEIN"/>
    <property type="match status" value="1"/>
</dbReference>
<feature type="transmembrane region" description="Helical" evidence="1">
    <location>
        <begin position="46"/>
        <end position="65"/>
    </location>
</feature>
<proteinExistence type="predicted"/>
<dbReference type="InterPro" id="IPR021320">
    <property type="entry name" value="DUF2905"/>
</dbReference>
<feature type="transmembrane region" description="Helical" evidence="1">
    <location>
        <begin position="6"/>
        <end position="25"/>
    </location>
</feature>
<evidence type="ECO:0000256" key="1">
    <source>
        <dbReference type="SAM" id="Phobius"/>
    </source>
</evidence>
<name>A0A7C5L5P1_AQUAO</name>
<reference evidence="2" key="1">
    <citation type="journal article" date="2020" name="mSystems">
        <title>Genome- and Community-Level Interaction Insights into Carbon Utilization and Element Cycling Functions of Hydrothermarchaeota in Hydrothermal Sediment.</title>
        <authorList>
            <person name="Zhou Z."/>
            <person name="Liu Y."/>
            <person name="Xu W."/>
            <person name="Pan J."/>
            <person name="Luo Z.H."/>
            <person name="Li M."/>
        </authorList>
    </citation>
    <scope>NUCLEOTIDE SEQUENCE [LARGE SCALE GENOMIC DNA]</scope>
    <source>
        <strain evidence="2">HyVt-501</strain>
    </source>
</reference>
<dbReference type="Proteomes" id="UP000885792">
    <property type="component" value="Unassembled WGS sequence"/>
</dbReference>
<sequence>MSELGKILILFGVVLLLLGVLLLLFEKLPLGIGRLPGDIVIKRDNFVFYFPIVTSILISLILTLIL</sequence>
<dbReference type="AlphaFoldDB" id="A0A7C5L5P1"/>
<dbReference type="PANTHER" id="PTHR36443:SF1">
    <property type="entry name" value="BSR5223 PROTEIN"/>
    <property type="match status" value="1"/>
</dbReference>
<keyword evidence="1" id="KW-1133">Transmembrane helix</keyword>